<proteinExistence type="inferred from homology"/>
<dbReference type="InterPro" id="IPR005311">
    <property type="entry name" value="PBP_dimer"/>
</dbReference>
<comment type="similarity">
    <text evidence="2">Belongs to the transpeptidase family.</text>
</comment>
<dbReference type="Pfam" id="PF03717">
    <property type="entry name" value="PBP_dimer"/>
    <property type="match status" value="1"/>
</dbReference>
<dbReference type="SUPFAM" id="SSF56519">
    <property type="entry name" value="Penicillin binding protein dimerisation domain"/>
    <property type="match status" value="1"/>
</dbReference>
<name>A0A2J9KRJ4_9ACTO</name>
<dbReference type="PANTHER" id="PTHR30627:SF1">
    <property type="entry name" value="PEPTIDOGLYCAN D,D-TRANSPEPTIDASE FTSI"/>
    <property type="match status" value="1"/>
</dbReference>
<dbReference type="GO" id="GO:0071555">
    <property type="term" value="P:cell wall organization"/>
    <property type="evidence" value="ECO:0007669"/>
    <property type="project" value="TreeGrafter"/>
</dbReference>
<reference evidence="7 8" key="1">
    <citation type="submission" date="2018-06" db="EMBL/GenBank/DDBJ databases">
        <authorList>
            <consortium name="Pathogen Informatics"/>
            <person name="Doyle S."/>
        </authorList>
    </citation>
    <scope>NUCLEOTIDE SEQUENCE [LARGE SCALE GENOMIC DNA]</scope>
    <source>
        <strain evidence="7 8">NCTC11819</strain>
    </source>
</reference>
<evidence type="ECO:0000259" key="5">
    <source>
        <dbReference type="Pfam" id="PF03717"/>
    </source>
</evidence>
<dbReference type="EMBL" id="UGGQ01000006">
    <property type="protein sequence ID" value="STO17256.1"/>
    <property type="molecule type" value="Genomic_DNA"/>
</dbReference>
<evidence type="ECO:0000313" key="9">
    <source>
        <dbReference type="Proteomes" id="UP000582487"/>
    </source>
</evidence>
<evidence type="ECO:0000313" key="6">
    <source>
        <dbReference type="EMBL" id="NMW92453.1"/>
    </source>
</evidence>
<dbReference type="EMBL" id="JABCUV010000001">
    <property type="protein sequence ID" value="NMW92453.1"/>
    <property type="molecule type" value="Genomic_DNA"/>
</dbReference>
<dbReference type="Pfam" id="PF00905">
    <property type="entry name" value="Transpeptidase"/>
    <property type="match status" value="1"/>
</dbReference>
<dbReference type="RefSeq" id="WP_004015709.1">
    <property type="nucleotide sequence ID" value="NZ_CAMPNB010000001.1"/>
</dbReference>
<keyword evidence="7" id="KW-0328">Glycosyltransferase</keyword>
<evidence type="ECO:0000256" key="3">
    <source>
        <dbReference type="ARBA" id="ARBA00023136"/>
    </source>
</evidence>
<evidence type="ECO:0000259" key="4">
    <source>
        <dbReference type="Pfam" id="PF00905"/>
    </source>
</evidence>
<feature type="domain" description="Penicillin-binding protein transpeptidase" evidence="4">
    <location>
        <begin position="275"/>
        <end position="577"/>
    </location>
</feature>
<dbReference type="Gene3D" id="3.90.1310.10">
    <property type="entry name" value="Penicillin-binding protein 2a (Domain 2)"/>
    <property type="match status" value="1"/>
</dbReference>
<feature type="domain" description="Penicillin-binding protein dimerisation" evidence="5">
    <location>
        <begin position="49"/>
        <end position="228"/>
    </location>
</feature>
<dbReference type="OrthoDB" id="9789078at2"/>
<dbReference type="Proteomes" id="UP000255284">
    <property type="component" value="Unassembled WGS sequence"/>
</dbReference>
<dbReference type="Gene3D" id="3.30.450.330">
    <property type="match status" value="1"/>
</dbReference>
<organism evidence="7 8">
    <name type="scientific">Mobiluncus mulieris</name>
    <dbReference type="NCBI Taxonomy" id="2052"/>
    <lineage>
        <taxon>Bacteria</taxon>
        <taxon>Bacillati</taxon>
        <taxon>Actinomycetota</taxon>
        <taxon>Actinomycetes</taxon>
        <taxon>Actinomycetales</taxon>
        <taxon>Actinomycetaceae</taxon>
        <taxon>Mobiluncus</taxon>
    </lineage>
</organism>
<comment type="subcellular location">
    <subcellularLocation>
        <location evidence="1">Membrane</location>
    </subcellularLocation>
</comment>
<reference evidence="6 9" key="2">
    <citation type="submission" date="2020-04" db="EMBL/GenBank/DDBJ databases">
        <title>Antimicrobial susceptibility and clonality of vaginal-derived multi-drug resistant Mobiluncus isolates in China.</title>
        <authorList>
            <person name="Zhang X."/>
        </authorList>
    </citation>
    <scope>NUCLEOTIDE SEQUENCE [LARGE SCALE GENOMIC DNA]</scope>
    <source>
        <strain evidence="6 9">7</strain>
    </source>
</reference>
<dbReference type="InterPro" id="IPR050515">
    <property type="entry name" value="Beta-lactam/transpept"/>
</dbReference>
<sequence>MSRLRRGTLAGLIILVLVVFAVRLVFVQLVDGPALAKQAQQQRSRTTVIKASRGDIVDASGKPLATSVRRYNVGVNQIKINTYYEPVMTKRDGEEVPELDQYRRAKIKAFGPVAAAEKLAPLLKQDPAELGGKLVAAPGSKPSTFVYIAKEITPEVWRDIQKLRIPGIEPEEITKRIYPNGNIAGNIVGFTNTDGDGLAGLELSQNAKLAGVDGEESREIGRKGQEIPVQGNYKKDAIAGQSVKTTIRVDLQNNCQQIVEQTRVKTGAQSVTAEVEEVGTGRILALCETDTVDPRHPTKSSEKNRGSKAVSTVYEPGSTMKVQTMASVLDEGKVTPLTRFTVPYKITMSNGQTFQDSVFHGVQSLTSAGIIAKSSNVGIVQVGDLVKDSQRYAKLRQVGFGKVTGVELPGESGGLLSPPEKWDGRQRYTIMFGQGVAATILQVTSGIATVANGGVKVSPHLIDSWRTPEGKVIQKKVDAGTRVYTKETAREMLTMMQGVVSGSGGASAAVIEGYPVAGKSGTTQLINSKGQQTGTIGSFSGVFPADNPRVVITVVVERPATSIYGVVVATPAFKDIANATIRELGIPPTNAKSELYPIGG</sequence>
<dbReference type="GO" id="GO:0016757">
    <property type="term" value="F:glycosyltransferase activity"/>
    <property type="evidence" value="ECO:0007669"/>
    <property type="project" value="UniProtKB-KW"/>
</dbReference>
<dbReference type="PANTHER" id="PTHR30627">
    <property type="entry name" value="PEPTIDOGLYCAN D,D-TRANSPEPTIDASE"/>
    <property type="match status" value="1"/>
</dbReference>
<dbReference type="GO" id="GO:0008658">
    <property type="term" value="F:penicillin binding"/>
    <property type="evidence" value="ECO:0007669"/>
    <property type="project" value="InterPro"/>
</dbReference>
<keyword evidence="7" id="KW-0808">Transferase</keyword>
<comment type="caution">
    <text evidence="7">The sequence shown here is derived from an EMBL/GenBank/DDBJ whole genome shotgun (WGS) entry which is preliminary data.</text>
</comment>
<evidence type="ECO:0000313" key="7">
    <source>
        <dbReference type="EMBL" id="STO17256.1"/>
    </source>
</evidence>
<keyword evidence="3" id="KW-0472">Membrane</keyword>
<dbReference type="InterPro" id="IPR012338">
    <property type="entry name" value="Beta-lactam/transpept-like"/>
</dbReference>
<dbReference type="InterPro" id="IPR036138">
    <property type="entry name" value="PBP_dimer_sf"/>
</dbReference>
<dbReference type="SUPFAM" id="SSF56601">
    <property type="entry name" value="beta-lactamase/transpeptidase-like"/>
    <property type="match status" value="1"/>
</dbReference>
<dbReference type="EC" id="2.4.1.129" evidence="7"/>
<dbReference type="AlphaFoldDB" id="A0A2J9KRJ4"/>
<evidence type="ECO:0000313" key="8">
    <source>
        <dbReference type="Proteomes" id="UP000255284"/>
    </source>
</evidence>
<dbReference type="GO" id="GO:0005886">
    <property type="term" value="C:plasma membrane"/>
    <property type="evidence" value="ECO:0007669"/>
    <property type="project" value="TreeGrafter"/>
</dbReference>
<protein>
    <submittedName>
        <fullName evidence="6">Penicillin-binding protein 2</fullName>
    </submittedName>
    <submittedName>
        <fullName evidence="7">Peptidoglycan synthase FtsI</fullName>
        <ecNumber evidence="7">2.4.1.129</ecNumber>
    </submittedName>
</protein>
<dbReference type="InterPro" id="IPR001460">
    <property type="entry name" value="PCN-bd_Tpept"/>
</dbReference>
<dbReference type="Gene3D" id="3.40.710.10">
    <property type="entry name" value="DD-peptidase/beta-lactamase superfamily"/>
    <property type="match status" value="1"/>
</dbReference>
<accession>A0A2J9KRJ4</accession>
<dbReference type="GeneID" id="61168109"/>
<evidence type="ECO:0000256" key="2">
    <source>
        <dbReference type="ARBA" id="ARBA00007171"/>
    </source>
</evidence>
<evidence type="ECO:0000256" key="1">
    <source>
        <dbReference type="ARBA" id="ARBA00004370"/>
    </source>
</evidence>
<dbReference type="Proteomes" id="UP000582487">
    <property type="component" value="Unassembled WGS sequence"/>
</dbReference>
<gene>
    <name evidence="7" type="primary">ftsI</name>
    <name evidence="6" type="ORF">HHJ74_01815</name>
    <name evidence="7" type="ORF">NCTC11819_01841</name>
</gene>